<sequence>MLTGLNKPFILGSFFVALAAFAHIGCIIFGASWYRFFGAGEQMAVMAEQGLWYPTIVTSFIVVVLASWSLYGLSGAQVIRRLPFSRLALMLISSIFILRGISFPWLMPMFPENSQNFWYVSSSICLAIGLLYALGLYQSWGQLSKRPI</sequence>
<feature type="transmembrane region" description="Helical" evidence="1">
    <location>
        <begin position="84"/>
        <end position="105"/>
    </location>
</feature>
<keyword evidence="1" id="KW-0812">Transmembrane</keyword>
<keyword evidence="1" id="KW-0472">Membrane</keyword>
<evidence type="ECO:0000313" key="2">
    <source>
        <dbReference type="EMBL" id="GLX84498.1"/>
    </source>
</evidence>
<keyword evidence="1" id="KW-1133">Transmembrane helix</keyword>
<name>A0ABQ6H8S1_9GAMM</name>
<feature type="transmembrane region" description="Helical" evidence="1">
    <location>
        <begin position="117"/>
        <end position="137"/>
    </location>
</feature>
<feature type="transmembrane region" description="Helical" evidence="1">
    <location>
        <begin position="51"/>
        <end position="72"/>
    </location>
</feature>
<dbReference type="EMBL" id="BSSV01000001">
    <property type="protein sequence ID" value="GLX84498.1"/>
    <property type="molecule type" value="Genomic_DNA"/>
</dbReference>
<gene>
    <name evidence="2" type="ORF">tloyanaT_07500</name>
</gene>
<dbReference type="Proteomes" id="UP001157134">
    <property type="component" value="Unassembled WGS sequence"/>
</dbReference>
<evidence type="ECO:0000256" key="1">
    <source>
        <dbReference type="SAM" id="Phobius"/>
    </source>
</evidence>
<dbReference type="RefSeq" id="WP_284296085.1">
    <property type="nucleotide sequence ID" value="NZ_BSSV01000001.1"/>
</dbReference>
<proteinExistence type="predicted"/>
<organism evidence="2 3">
    <name type="scientific">Thalassotalea loyana</name>
    <dbReference type="NCBI Taxonomy" id="280483"/>
    <lineage>
        <taxon>Bacteria</taxon>
        <taxon>Pseudomonadati</taxon>
        <taxon>Pseudomonadota</taxon>
        <taxon>Gammaproteobacteria</taxon>
        <taxon>Alteromonadales</taxon>
        <taxon>Colwelliaceae</taxon>
        <taxon>Thalassotalea</taxon>
    </lineage>
</organism>
<evidence type="ECO:0000313" key="3">
    <source>
        <dbReference type="Proteomes" id="UP001157134"/>
    </source>
</evidence>
<reference evidence="2 3" key="1">
    <citation type="submission" date="2023-03" db="EMBL/GenBank/DDBJ databases">
        <title>Thalassotalea loyana LMG 22536T draft genome sequence.</title>
        <authorList>
            <person name="Sawabe T."/>
        </authorList>
    </citation>
    <scope>NUCLEOTIDE SEQUENCE [LARGE SCALE GENOMIC DNA]</scope>
    <source>
        <strain evidence="2 3">LMG 22536</strain>
    </source>
</reference>
<keyword evidence="3" id="KW-1185">Reference proteome</keyword>
<evidence type="ECO:0008006" key="4">
    <source>
        <dbReference type="Google" id="ProtNLM"/>
    </source>
</evidence>
<comment type="caution">
    <text evidence="2">The sequence shown here is derived from an EMBL/GenBank/DDBJ whole genome shotgun (WGS) entry which is preliminary data.</text>
</comment>
<protein>
    <recommendedName>
        <fullName evidence="4">DUF3995 domain-containing protein</fullName>
    </recommendedName>
</protein>
<feature type="transmembrane region" description="Helical" evidence="1">
    <location>
        <begin position="9"/>
        <end position="31"/>
    </location>
</feature>
<accession>A0ABQ6H8S1</accession>